<dbReference type="NCBIfam" id="NF004162">
    <property type="entry name" value="PRK05627.1-5"/>
    <property type="match status" value="1"/>
</dbReference>
<sequence length="316" mass="34549">MQLYEVTGLPAVSDVPQVLAIGKFDGVHIGHQAILDEARHYLQPGTRFAVMCFEPHPSYVLTGDKTYLRSLTPSVEKARILQDHGVDALYTIHFNEAYASTEAEMFVKTHLARLNLERIVVGQDFRFGRGGKGDVAKLTAYASEIGIGVSVVGEVDQNGIKVSSSHIRNHLGEGRVEAAEALLGRPYSITGTVVHGDARGRLIGFPTANLGDIDQYVLPKTGVYAVSVEISRAGVQEHWFGVLNAGFRPTVAGQDYRLEVHLLGFNGDLYGESCRVSFLHRIRDERKFSGLDELKAQIQSDCRTAQDMLGLPAGTD</sequence>
<evidence type="ECO:0000256" key="1">
    <source>
        <dbReference type="ARBA" id="ARBA00004726"/>
    </source>
</evidence>
<dbReference type="SMART" id="SM00904">
    <property type="entry name" value="Flavokinase"/>
    <property type="match status" value="1"/>
</dbReference>
<feature type="domain" description="Riboflavin kinase" evidence="15">
    <location>
        <begin position="182"/>
        <end position="310"/>
    </location>
</feature>
<dbReference type="InterPro" id="IPR015864">
    <property type="entry name" value="FAD_synthase"/>
</dbReference>
<dbReference type="PANTHER" id="PTHR22749">
    <property type="entry name" value="RIBOFLAVIN KINASE/FMN ADENYLYLTRANSFERASE"/>
    <property type="match status" value="1"/>
</dbReference>
<dbReference type="Pfam" id="PF06574">
    <property type="entry name" value="FAD_syn"/>
    <property type="match status" value="1"/>
</dbReference>
<keyword evidence="9 14" id="KW-0274">FAD</keyword>
<dbReference type="Gene3D" id="3.40.50.620">
    <property type="entry name" value="HUPs"/>
    <property type="match status" value="1"/>
</dbReference>
<keyword evidence="7 14" id="KW-0547">Nucleotide-binding</keyword>
<evidence type="ECO:0000256" key="13">
    <source>
        <dbReference type="ARBA" id="ARBA00049494"/>
    </source>
</evidence>
<evidence type="ECO:0000256" key="14">
    <source>
        <dbReference type="PIRNR" id="PIRNR004491"/>
    </source>
</evidence>
<evidence type="ECO:0000256" key="5">
    <source>
        <dbReference type="ARBA" id="ARBA00022679"/>
    </source>
</evidence>
<keyword evidence="11" id="KW-0511">Multifunctional enzyme</keyword>
<evidence type="ECO:0000256" key="7">
    <source>
        <dbReference type="ARBA" id="ARBA00022741"/>
    </source>
</evidence>
<dbReference type="EMBL" id="CP104067">
    <property type="protein sequence ID" value="WAH40169.1"/>
    <property type="molecule type" value="Genomic_DNA"/>
</dbReference>
<evidence type="ECO:0000256" key="11">
    <source>
        <dbReference type="ARBA" id="ARBA00023268"/>
    </source>
</evidence>
<keyword evidence="17" id="KW-1185">Reference proteome</keyword>
<keyword evidence="6 14" id="KW-0548">Nucleotidyltransferase</keyword>
<evidence type="ECO:0000313" key="17">
    <source>
        <dbReference type="Proteomes" id="UP001164761"/>
    </source>
</evidence>
<comment type="catalytic activity">
    <reaction evidence="13 14">
        <text>FMN + ATP + H(+) = FAD + diphosphate</text>
        <dbReference type="Rhea" id="RHEA:17237"/>
        <dbReference type="ChEBI" id="CHEBI:15378"/>
        <dbReference type="ChEBI" id="CHEBI:30616"/>
        <dbReference type="ChEBI" id="CHEBI:33019"/>
        <dbReference type="ChEBI" id="CHEBI:57692"/>
        <dbReference type="ChEBI" id="CHEBI:58210"/>
        <dbReference type="EC" id="2.7.7.2"/>
    </reaction>
</comment>
<evidence type="ECO:0000259" key="15">
    <source>
        <dbReference type="SMART" id="SM00904"/>
    </source>
</evidence>
<comment type="pathway">
    <text evidence="1 14">Cofactor biosynthesis; FAD biosynthesis; FAD from FMN: step 1/1.</text>
</comment>
<dbReference type="Pfam" id="PF01687">
    <property type="entry name" value="Flavokinase"/>
    <property type="match status" value="1"/>
</dbReference>
<keyword evidence="3 14" id="KW-0285">Flavoprotein</keyword>
<evidence type="ECO:0000256" key="4">
    <source>
        <dbReference type="ARBA" id="ARBA00022643"/>
    </source>
</evidence>
<keyword evidence="10 14" id="KW-0067">ATP-binding</keyword>
<comment type="catalytic activity">
    <reaction evidence="12 14">
        <text>riboflavin + ATP = FMN + ADP + H(+)</text>
        <dbReference type="Rhea" id="RHEA:14357"/>
        <dbReference type="ChEBI" id="CHEBI:15378"/>
        <dbReference type="ChEBI" id="CHEBI:30616"/>
        <dbReference type="ChEBI" id="CHEBI:57986"/>
        <dbReference type="ChEBI" id="CHEBI:58210"/>
        <dbReference type="ChEBI" id="CHEBI:456216"/>
        <dbReference type="EC" id="2.7.1.26"/>
    </reaction>
</comment>
<reference evidence="16" key="1">
    <citation type="submission" date="2022-08" db="EMBL/GenBank/DDBJ databases">
        <title>Alicyclobacillus fastidiosus DSM 17978, complete genome.</title>
        <authorList>
            <person name="Wang Q."/>
            <person name="Cai R."/>
            <person name="Wang Z."/>
        </authorList>
    </citation>
    <scope>NUCLEOTIDE SEQUENCE</scope>
    <source>
        <strain evidence="16">DSM 17978</strain>
    </source>
</reference>
<dbReference type="EC" id="2.7.7.2" evidence="14"/>
<dbReference type="GO" id="GO:0003919">
    <property type="term" value="F:FMN adenylyltransferase activity"/>
    <property type="evidence" value="ECO:0007669"/>
    <property type="project" value="UniProtKB-EC"/>
</dbReference>
<gene>
    <name evidence="16" type="ORF">NZD89_17490</name>
</gene>
<dbReference type="EC" id="2.7.1.26" evidence="14"/>
<accession>A0ABY6ZDA9</accession>
<dbReference type="InterPro" id="IPR014729">
    <property type="entry name" value="Rossmann-like_a/b/a_fold"/>
</dbReference>
<dbReference type="NCBIfam" id="NF004160">
    <property type="entry name" value="PRK05627.1-3"/>
    <property type="match status" value="1"/>
</dbReference>
<name>A0ABY6ZDA9_9BACL</name>
<keyword evidence="4 14" id="KW-0288">FMN</keyword>
<organism evidence="16 17">
    <name type="scientific">Alicyclobacillus fastidiosus</name>
    <dbReference type="NCBI Taxonomy" id="392011"/>
    <lineage>
        <taxon>Bacteria</taxon>
        <taxon>Bacillati</taxon>
        <taxon>Bacillota</taxon>
        <taxon>Bacilli</taxon>
        <taxon>Bacillales</taxon>
        <taxon>Alicyclobacillaceae</taxon>
        <taxon>Alicyclobacillus</taxon>
    </lineage>
</organism>
<dbReference type="InterPro" id="IPR023465">
    <property type="entry name" value="Riboflavin_kinase_dom_sf"/>
</dbReference>
<protein>
    <recommendedName>
        <fullName evidence="14">Riboflavin biosynthesis protein</fullName>
    </recommendedName>
    <domain>
        <recommendedName>
            <fullName evidence="14">Riboflavin kinase</fullName>
            <ecNumber evidence="14">2.7.1.26</ecNumber>
        </recommendedName>
        <alternativeName>
            <fullName evidence="14">Flavokinase</fullName>
        </alternativeName>
    </domain>
    <domain>
        <recommendedName>
            <fullName evidence="14">FMN adenylyltransferase</fullName>
            <ecNumber evidence="14">2.7.7.2</ecNumber>
        </recommendedName>
        <alternativeName>
            <fullName evidence="14">FAD pyrophosphorylase</fullName>
        </alternativeName>
        <alternativeName>
            <fullName evidence="14">FAD synthase</fullName>
        </alternativeName>
    </domain>
</protein>
<dbReference type="InterPro" id="IPR023468">
    <property type="entry name" value="Riboflavin_kinase"/>
</dbReference>
<dbReference type="InterPro" id="IPR002606">
    <property type="entry name" value="Riboflavin_kinase_bac"/>
</dbReference>
<dbReference type="GO" id="GO:0008531">
    <property type="term" value="F:riboflavin kinase activity"/>
    <property type="evidence" value="ECO:0007669"/>
    <property type="project" value="UniProtKB-EC"/>
</dbReference>
<evidence type="ECO:0000256" key="10">
    <source>
        <dbReference type="ARBA" id="ARBA00022840"/>
    </source>
</evidence>
<evidence type="ECO:0000256" key="8">
    <source>
        <dbReference type="ARBA" id="ARBA00022777"/>
    </source>
</evidence>
<dbReference type="InterPro" id="IPR015865">
    <property type="entry name" value="Riboflavin_kinase_bac/euk"/>
</dbReference>
<dbReference type="Gene3D" id="2.40.30.30">
    <property type="entry name" value="Riboflavin kinase-like"/>
    <property type="match status" value="1"/>
</dbReference>
<evidence type="ECO:0000256" key="6">
    <source>
        <dbReference type="ARBA" id="ARBA00022695"/>
    </source>
</evidence>
<dbReference type="CDD" id="cd02064">
    <property type="entry name" value="FAD_synthetase_N"/>
    <property type="match status" value="1"/>
</dbReference>
<dbReference type="PIRSF" id="PIRSF004491">
    <property type="entry name" value="FAD_Synth"/>
    <property type="match status" value="1"/>
</dbReference>
<evidence type="ECO:0000256" key="2">
    <source>
        <dbReference type="ARBA" id="ARBA00005201"/>
    </source>
</evidence>
<dbReference type="SUPFAM" id="SSF82114">
    <property type="entry name" value="Riboflavin kinase-like"/>
    <property type="match status" value="1"/>
</dbReference>
<proteinExistence type="inferred from homology"/>
<comment type="pathway">
    <text evidence="2 14">Cofactor biosynthesis; FMN biosynthesis; FMN from riboflavin (ATP route): step 1/1.</text>
</comment>
<dbReference type="PANTHER" id="PTHR22749:SF6">
    <property type="entry name" value="RIBOFLAVIN KINASE"/>
    <property type="match status" value="1"/>
</dbReference>
<evidence type="ECO:0000313" key="16">
    <source>
        <dbReference type="EMBL" id="WAH40169.1"/>
    </source>
</evidence>
<dbReference type="NCBIfam" id="TIGR00083">
    <property type="entry name" value="ribF"/>
    <property type="match status" value="1"/>
</dbReference>
<dbReference type="SUPFAM" id="SSF52374">
    <property type="entry name" value="Nucleotidylyl transferase"/>
    <property type="match status" value="1"/>
</dbReference>
<evidence type="ECO:0000256" key="9">
    <source>
        <dbReference type="ARBA" id="ARBA00022827"/>
    </source>
</evidence>
<dbReference type="RefSeq" id="WP_268004066.1">
    <property type="nucleotide sequence ID" value="NZ_BSUT01000001.1"/>
</dbReference>
<evidence type="ECO:0000256" key="3">
    <source>
        <dbReference type="ARBA" id="ARBA00022630"/>
    </source>
</evidence>
<dbReference type="Proteomes" id="UP001164761">
    <property type="component" value="Chromosome"/>
</dbReference>
<comment type="similarity">
    <text evidence="14">Belongs to the ribF family.</text>
</comment>
<keyword evidence="8 14" id="KW-0418">Kinase</keyword>
<keyword evidence="5 14" id="KW-0808">Transferase</keyword>
<evidence type="ECO:0000256" key="12">
    <source>
        <dbReference type="ARBA" id="ARBA00047880"/>
    </source>
</evidence>